<dbReference type="SUPFAM" id="SSF52980">
    <property type="entry name" value="Restriction endonuclease-like"/>
    <property type="match status" value="1"/>
</dbReference>
<evidence type="ECO:0008006" key="3">
    <source>
        <dbReference type="Google" id="ProtNLM"/>
    </source>
</evidence>
<dbReference type="RefSeq" id="WP_236115553.1">
    <property type="nucleotide sequence ID" value="NZ_JAKGTI010000004.1"/>
</dbReference>
<dbReference type="InterPro" id="IPR011335">
    <property type="entry name" value="Restrct_endonuc-II-like"/>
</dbReference>
<proteinExistence type="predicted"/>
<sequence length="132" mass="15968">MTTTKGHRYRSGLEREMARQLRLSGRDFWFEEDKIDYIKPAKKAKYNPDFHVIKKKDGSKMYLEGKGRFLTSDRQKHRLIREQHPDLDIRFVFQNARQRISKTSNTTYAKWCEKYGFKYSDKGIIPKEWLEE</sequence>
<organism evidence="1 2">
    <name type="scientific">Maritalea mediterranea</name>
    <dbReference type="NCBI Taxonomy" id="2909667"/>
    <lineage>
        <taxon>Bacteria</taxon>
        <taxon>Pseudomonadati</taxon>
        <taxon>Pseudomonadota</taxon>
        <taxon>Alphaproteobacteria</taxon>
        <taxon>Hyphomicrobiales</taxon>
        <taxon>Devosiaceae</taxon>
        <taxon>Maritalea</taxon>
    </lineage>
</organism>
<dbReference type="Pfam" id="PF05367">
    <property type="entry name" value="Phage_endo_I"/>
    <property type="match status" value="1"/>
</dbReference>
<reference evidence="1 2" key="1">
    <citation type="submission" date="2022-01" db="EMBL/GenBank/DDBJ databases">
        <title>Maritalea mediterranea sp. nov., isolated from marine plastic residues from the Malva-rosa beach (Valencia, Spain).</title>
        <authorList>
            <person name="Vidal-Verdu A."/>
            <person name="Molina-Menor E."/>
            <person name="Pascual J."/>
            <person name="Pereto J."/>
            <person name="Porcar M."/>
        </authorList>
    </citation>
    <scope>NUCLEOTIDE SEQUENCE [LARGE SCALE GENOMIC DNA]</scope>
    <source>
        <strain evidence="1 2">P4.10X</strain>
    </source>
</reference>
<gene>
    <name evidence="1" type="ORF">L1I42_15025</name>
</gene>
<evidence type="ECO:0000313" key="2">
    <source>
        <dbReference type="Proteomes" id="UP001201217"/>
    </source>
</evidence>
<dbReference type="EMBL" id="JAKGTI010000004">
    <property type="protein sequence ID" value="MCF4099806.1"/>
    <property type="molecule type" value="Genomic_DNA"/>
</dbReference>
<protein>
    <recommendedName>
        <fullName evidence="3">Endonuclease I</fullName>
    </recommendedName>
</protein>
<comment type="caution">
    <text evidence="1">The sequence shown here is derived from an EMBL/GenBank/DDBJ whole genome shotgun (WGS) entry which is preliminary data.</text>
</comment>
<keyword evidence="2" id="KW-1185">Reference proteome</keyword>
<accession>A0ABS9EA92</accession>
<dbReference type="Gene3D" id="3.40.91.30">
    <property type="match status" value="1"/>
</dbReference>
<evidence type="ECO:0000313" key="1">
    <source>
        <dbReference type="EMBL" id="MCF4099806.1"/>
    </source>
</evidence>
<name>A0ABS9EA92_9HYPH</name>
<dbReference type="Proteomes" id="UP001201217">
    <property type="component" value="Unassembled WGS sequence"/>
</dbReference>
<dbReference type="CDD" id="cd22324">
    <property type="entry name" value="Endonuclease_I"/>
    <property type="match status" value="1"/>
</dbReference>
<dbReference type="InterPro" id="IPR008029">
    <property type="entry name" value="Phage_T7_Gp3_endoDNaseI"/>
</dbReference>